<accession>A0AAN7ANC5</accession>
<gene>
    <name evidence="2" type="ORF">QBC35DRAFT_446604</name>
</gene>
<comment type="caution">
    <text evidence="2">The sequence shown here is derived from an EMBL/GenBank/DDBJ whole genome shotgun (WGS) entry which is preliminary data.</text>
</comment>
<dbReference type="AlphaFoldDB" id="A0AAN7ANC5"/>
<reference evidence="2" key="2">
    <citation type="submission" date="2023-05" db="EMBL/GenBank/DDBJ databases">
        <authorList>
            <consortium name="Lawrence Berkeley National Laboratory"/>
            <person name="Steindorff A."/>
            <person name="Hensen N."/>
            <person name="Bonometti L."/>
            <person name="Westerberg I."/>
            <person name="Brannstrom I.O."/>
            <person name="Guillou S."/>
            <person name="Cros-Aarteil S."/>
            <person name="Calhoun S."/>
            <person name="Haridas S."/>
            <person name="Kuo A."/>
            <person name="Mondo S."/>
            <person name="Pangilinan J."/>
            <person name="Riley R."/>
            <person name="Labutti K."/>
            <person name="Andreopoulos B."/>
            <person name="Lipzen A."/>
            <person name="Chen C."/>
            <person name="Yanf M."/>
            <person name="Daum C."/>
            <person name="Ng V."/>
            <person name="Clum A."/>
            <person name="Ohm R."/>
            <person name="Martin F."/>
            <person name="Silar P."/>
            <person name="Natvig D."/>
            <person name="Lalanne C."/>
            <person name="Gautier V."/>
            <person name="Ament-Velasquez S.L."/>
            <person name="Kruys A."/>
            <person name="Hutchinson M.I."/>
            <person name="Powell A.J."/>
            <person name="Barry K."/>
            <person name="Miller A.N."/>
            <person name="Grigoriev I.V."/>
            <person name="Debuchy R."/>
            <person name="Gladieux P."/>
            <person name="Thoren M.H."/>
            <person name="Johannesson H."/>
        </authorList>
    </citation>
    <scope>NUCLEOTIDE SEQUENCE</scope>
    <source>
        <strain evidence="2">PSN309</strain>
    </source>
</reference>
<protein>
    <recommendedName>
        <fullName evidence="4">Secreted protein</fullName>
    </recommendedName>
</protein>
<evidence type="ECO:0000313" key="2">
    <source>
        <dbReference type="EMBL" id="KAK4193463.1"/>
    </source>
</evidence>
<feature type="signal peptide" evidence="1">
    <location>
        <begin position="1"/>
        <end position="20"/>
    </location>
</feature>
<keyword evidence="1" id="KW-0732">Signal</keyword>
<name>A0AAN7ANC5_9PEZI</name>
<proteinExistence type="predicted"/>
<dbReference type="EMBL" id="MU864351">
    <property type="protein sequence ID" value="KAK4193463.1"/>
    <property type="molecule type" value="Genomic_DNA"/>
</dbReference>
<evidence type="ECO:0000256" key="1">
    <source>
        <dbReference type="SAM" id="SignalP"/>
    </source>
</evidence>
<evidence type="ECO:0000313" key="3">
    <source>
        <dbReference type="Proteomes" id="UP001302126"/>
    </source>
</evidence>
<dbReference type="Proteomes" id="UP001302126">
    <property type="component" value="Unassembled WGS sequence"/>
</dbReference>
<organism evidence="2 3">
    <name type="scientific">Podospora australis</name>
    <dbReference type="NCBI Taxonomy" id="1536484"/>
    <lineage>
        <taxon>Eukaryota</taxon>
        <taxon>Fungi</taxon>
        <taxon>Dikarya</taxon>
        <taxon>Ascomycota</taxon>
        <taxon>Pezizomycotina</taxon>
        <taxon>Sordariomycetes</taxon>
        <taxon>Sordariomycetidae</taxon>
        <taxon>Sordariales</taxon>
        <taxon>Podosporaceae</taxon>
        <taxon>Podospora</taxon>
    </lineage>
</organism>
<keyword evidence="3" id="KW-1185">Reference proteome</keyword>
<evidence type="ECO:0008006" key="4">
    <source>
        <dbReference type="Google" id="ProtNLM"/>
    </source>
</evidence>
<feature type="chain" id="PRO_5042970250" description="Secreted protein" evidence="1">
    <location>
        <begin position="21"/>
        <end position="178"/>
    </location>
</feature>
<sequence length="178" mass="19619">MHLTSSLFYLAALAPAFSQAQKGFHLMDRHAFWFYDDAVDCGKRAECGNIRAPYEYDRLWLVPSDNYNCGVIRDNNYDEGIRFASNIGHGTVIKGQCGSRSITLYPVNNGQELEVWESGGSRLYGKCYRQSPNKVLNCDSPDDGKGCSHKGQIVGPPVNGSCKIKATGVWVCPVDLCG</sequence>
<reference evidence="2" key="1">
    <citation type="journal article" date="2023" name="Mol. Phylogenet. Evol.">
        <title>Genome-scale phylogeny and comparative genomics of the fungal order Sordariales.</title>
        <authorList>
            <person name="Hensen N."/>
            <person name="Bonometti L."/>
            <person name="Westerberg I."/>
            <person name="Brannstrom I.O."/>
            <person name="Guillou S."/>
            <person name="Cros-Aarteil S."/>
            <person name="Calhoun S."/>
            <person name="Haridas S."/>
            <person name="Kuo A."/>
            <person name="Mondo S."/>
            <person name="Pangilinan J."/>
            <person name="Riley R."/>
            <person name="LaButti K."/>
            <person name="Andreopoulos B."/>
            <person name="Lipzen A."/>
            <person name="Chen C."/>
            <person name="Yan M."/>
            <person name="Daum C."/>
            <person name="Ng V."/>
            <person name="Clum A."/>
            <person name="Steindorff A."/>
            <person name="Ohm R.A."/>
            <person name="Martin F."/>
            <person name="Silar P."/>
            <person name="Natvig D.O."/>
            <person name="Lalanne C."/>
            <person name="Gautier V."/>
            <person name="Ament-Velasquez S.L."/>
            <person name="Kruys A."/>
            <person name="Hutchinson M.I."/>
            <person name="Powell A.J."/>
            <person name="Barry K."/>
            <person name="Miller A.N."/>
            <person name="Grigoriev I.V."/>
            <person name="Debuchy R."/>
            <person name="Gladieux P."/>
            <person name="Hiltunen Thoren M."/>
            <person name="Johannesson H."/>
        </authorList>
    </citation>
    <scope>NUCLEOTIDE SEQUENCE</scope>
    <source>
        <strain evidence="2">PSN309</strain>
    </source>
</reference>